<evidence type="ECO:0000313" key="6">
    <source>
        <dbReference type="Proteomes" id="UP000663828"/>
    </source>
</evidence>
<dbReference type="InterPro" id="IPR018247">
    <property type="entry name" value="EF_Hand_1_Ca_BS"/>
</dbReference>
<gene>
    <name evidence="5" type="ORF">EDS130_LOCUS44023</name>
    <name evidence="4" type="ORF">XAT740_LOCUS32118</name>
</gene>
<feature type="transmembrane region" description="Helical" evidence="2">
    <location>
        <begin position="58"/>
        <end position="76"/>
    </location>
</feature>
<dbReference type="Pfam" id="PF13202">
    <property type="entry name" value="EF-hand_5"/>
    <property type="match status" value="1"/>
</dbReference>
<dbReference type="PROSITE" id="PS00303">
    <property type="entry name" value="S100_CABP"/>
    <property type="match status" value="1"/>
</dbReference>
<proteinExistence type="predicted"/>
<dbReference type="Proteomes" id="UP000663852">
    <property type="component" value="Unassembled WGS sequence"/>
</dbReference>
<dbReference type="OrthoDB" id="26525at2759"/>
<dbReference type="Proteomes" id="UP000663828">
    <property type="component" value="Unassembled WGS sequence"/>
</dbReference>
<keyword evidence="2" id="KW-0812">Transmembrane</keyword>
<dbReference type="EMBL" id="CAJNOJ010000792">
    <property type="protein sequence ID" value="CAF1523245.1"/>
    <property type="molecule type" value="Genomic_DNA"/>
</dbReference>
<organism evidence="4 6">
    <name type="scientific">Adineta ricciae</name>
    <name type="common">Rotifer</name>
    <dbReference type="NCBI Taxonomy" id="249248"/>
    <lineage>
        <taxon>Eukaryota</taxon>
        <taxon>Metazoa</taxon>
        <taxon>Spiralia</taxon>
        <taxon>Gnathifera</taxon>
        <taxon>Rotifera</taxon>
        <taxon>Eurotatoria</taxon>
        <taxon>Bdelloidea</taxon>
        <taxon>Adinetida</taxon>
        <taxon>Adinetidae</taxon>
        <taxon>Adineta</taxon>
    </lineage>
</organism>
<protein>
    <recommendedName>
        <fullName evidence="3">EF-hand domain-containing protein</fullName>
    </recommendedName>
</protein>
<dbReference type="InterPro" id="IPR011992">
    <property type="entry name" value="EF-hand-dom_pair"/>
</dbReference>
<dbReference type="PROSITE" id="PS00018">
    <property type="entry name" value="EF_HAND_1"/>
    <property type="match status" value="2"/>
</dbReference>
<feature type="transmembrane region" description="Helical" evidence="2">
    <location>
        <begin position="140"/>
        <end position="161"/>
    </location>
</feature>
<comment type="caution">
    <text evidence="4">The sequence shown here is derived from an EMBL/GenBank/DDBJ whole genome shotgun (WGS) entry which is preliminary data.</text>
</comment>
<evidence type="ECO:0000256" key="2">
    <source>
        <dbReference type="SAM" id="Phobius"/>
    </source>
</evidence>
<feature type="transmembrane region" description="Helical" evidence="2">
    <location>
        <begin position="83"/>
        <end position="101"/>
    </location>
</feature>
<sequence>MAFQEGRSVYIYYFVVLLLSLGAFYSISSFFNLFVLYYHYTHAPHPKFIMLPQRRLAIYTHIISGVTEFITCWIAFVTGNERIATIASLAAIVGHVSSAYYQTSIVFVAKALMVSGYLFAISLHLFCALNLYFAPSSVYWLLNMFLVHNIYVWCRVFYFFYGFVGLFKDTLYTNSILTSGLILFPAVLGVSANMLFLGYVALSIVLYFAIVQPNQEERVRFVSERTRDLLVNSSVHKAWINEKIRIAKLAKDEELTDRQQAKLVFDQLDYNKNGTLDYDEVCCLLKEWAAAEGLMKRFSTWSKKGDIHFNIFYNNIWRLGTTSVTHRKKGDEKQGLARAKFVFDNLDHDQSGFIDLPELQKLLIQWGLPDNEVDDYLAYDDDKRLSFEEFYQNLQPIWEFAFENMGVANAGDVTTPPKHNHSE</sequence>
<dbReference type="PROSITE" id="PS50222">
    <property type="entry name" value="EF_HAND_2"/>
    <property type="match status" value="2"/>
</dbReference>
<name>A0A815I342_ADIRI</name>
<feature type="domain" description="EF-hand" evidence="3">
    <location>
        <begin position="256"/>
        <end position="291"/>
    </location>
</feature>
<dbReference type="GO" id="GO:0005509">
    <property type="term" value="F:calcium ion binding"/>
    <property type="evidence" value="ECO:0007669"/>
    <property type="project" value="InterPro"/>
</dbReference>
<keyword evidence="6" id="KW-1185">Reference proteome</keyword>
<keyword evidence="1" id="KW-0106">Calcium</keyword>
<dbReference type="InterPro" id="IPR002048">
    <property type="entry name" value="EF_hand_dom"/>
</dbReference>
<dbReference type="CDD" id="cd00051">
    <property type="entry name" value="EFh"/>
    <property type="match status" value="1"/>
</dbReference>
<feature type="transmembrane region" description="Helical" evidence="2">
    <location>
        <begin position="181"/>
        <end position="210"/>
    </location>
</feature>
<dbReference type="InterPro" id="IPR001751">
    <property type="entry name" value="S100/CaBP7/8-like_CS"/>
</dbReference>
<dbReference type="EMBL" id="CAJNOR010002972">
    <property type="protein sequence ID" value="CAF1362966.1"/>
    <property type="molecule type" value="Genomic_DNA"/>
</dbReference>
<feature type="transmembrane region" description="Helical" evidence="2">
    <location>
        <begin position="107"/>
        <end position="133"/>
    </location>
</feature>
<feature type="transmembrane region" description="Helical" evidence="2">
    <location>
        <begin position="12"/>
        <end position="38"/>
    </location>
</feature>
<dbReference type="AlphaFoldDB" id="A0A815I342"/>
<reference evidence="4" key="1">
    <citation type="submission" date="2021-02" db="EMBL/GenBank/DDBJ databases">
        <authorList>
            <person name="Nowell W R."/>
        </authorList>
    </citation>
    <scope>NUCLEOTIDE SEQUENCE</scope>
</reference>
<accession>A0A815I342</accession>
<dbReference type="SUPFAM" id="SSF47473">
    <property type="entry name" value="EF-hand"/>
    <property type="match status" value="1"/>
</dbReference>
<evidence type="ECO:0000259" key="3">
    <source>
        <dbReference type="PROSITE" id="PS50222"/>
    </source>
</evidence>
<evidence type="ECO:0000313" key="5">
    <source>
        <dbReference type="EMBL" id="CAF1523245.1"/>
    </source>
</evidence>
<evidence type="ECO:0000313" key="4">
    <source>
        <dbReference type="EMBL" id="CAF1362966.1"/>
    </source>
</evidence>
<keyword evidence="2" id="KW-1133">Transmembrane helix</keyword>
<evidence type="ECO:0000256" key="1">
    <source>
        <dbReference type="ARBA" id="ARBA00022837"/>
    </source>
</evidence>
<dbReference type="Pfam" id="PF13499">
    <property type="entry name" value="EF-hand_7"/>
    <property type="match status" value="1"/>
</dbReference>
<feature type="domain" description="EF-hand" evidence="3">
    <location>
        <begin position="334"/>
        <end position="369"/>
    </location>
</feature>
<keyword evidence="2" id="KW-0472">Membrane</keyword>
<dbReference type="Gene3D" id="1.10.238.10">
    <property type="entry name" value="EF-hand"/>
    <property type="match status" value="1"/>
</dbReference>
<dbReference type="SMART" id="SM00054">
    <property type="entry name" value="EFh"/>
    <property type="match status" value="2"/>
</dbReference>